<feature type="chain" id="PRO_5045118596" description="ThuA-like domain-containing protein" evidence="1">
    <location>
        <begin position="22"/>
        <end position="235"/>
    </location>
</feature>
<keyword evidence="1" id="KW-0732">Signal</keyword>
<evidence type="ECO:0000313" key="3">
    <source>
        <dbReference type="EMBL" id="GAA3972820.1"/>
    </source>
</evidence>
<dbReference type="PANTHER" id="PTHR40469:SF2">
    <property type="entry name" value="GALACTOSE-BINDING DOMAIN-LIKE SUPERFAMILY PROTEIN"/>
    <property type="match status" value="1"/>
</dbReference>
<dbReference type="InterPro" id="IPR029010">
    <property type="entry name" value="ThuA-like"/>
</dbReference>
<dbReference type="InterPro" id="IPR029062">
    <property type="entry name" value="Class_I_gatase-like"/>
</dbReference>
<sequence length="235" mass="26273">MKNIFTLLLCISLSLLTSAQKKVLIFSKTARYHHESIDAGIKAIKKLGLLNHFSVDQTTDSCALNEKNLKQYAAIIFLSPSGNIIDSAGKAAMQKFIHSGKGFVGIHAASTIEKNWSWYGKLVGGVFTGHPEPQTATLHLEDSNHPATKFFPPSFSRRDEWYNFRDLQSGLHVLLSVDEKSYNGGENGAHHPIAWYHDFEGGRSFYTALGHFPEHYEDPLFLKHLLAGIQYALQD</sequence>
<evidence type="ECO:0000256" key="1">
    <source>
        <dbReference type="SAM" id="SignalP"/>
    </source>
</evidence>
<proteinExistence type="predicted"/>
<organism evidence="3 4">
    <name type="scientific">Pedobacter ginsengiterrae</name>
    <dbReference type="NCBI Taxonomy" id="871696"/>
    <lineage>
        <taxon>Bacteria</taxon>
        <taxon>Pseudomonadati</taxon>
        <taxon>Bacteroidota</taxon>
        <taxon>Sphingobacteriia</taxon>
        <taxon>Sphingobacteriales</taxon>
        <taxon>Sphingobacteriaceae</taxon>
        <taxon>Pedobacter</taxon>
    </lineage>
</organism>
<protein>
    <recommendedName>
        <fullName evidence="2">ThuA-like domain-containing protein</fullName>
    </recommendedName>
</protein>
<dbReference type="SUPFAM" id="SSF52317">
    <property type="entry name" value="Class I glutamine amidotransferase-like"/>
    <property type="match status" value="1"/>
</dbReference>
<dbReference type="RefSeq" id="WP_344767789.1">
    <property type="nucleotide sequence ID" value="NZ_BAABAK010000015.1"/>
</dbReference>
<evidence type="ECO:0000313" key="4">
    <source>
        <dbReference type="Proteomes" id="UP001501081"/>
    </source>
</evidence>
<feature type="signal peptide" evidence="1">
    <location>
        <begin position="1"/>
        <end position="21"/>
    </location>
</feature>
<accession>A0ABP7PWZ8</accession>
<feature type="domain" description="ThuA-like" evidence="2">
    <location>
        <begin position="22"/>
        <end position="232"/>
    </location>
</feature>
<keyword evidence="4" id="KW-1185">Reference proteome</keyword>
<reference evidence="4" key="1">
    <citation type="journal article" date="2019" name="Int. J. Syst. Evol. Microbiol.">
        <title>The Global Catalogue of Microorganisms (GCM) 10K type strain sequencing project: providing services to taxonomists for standard genome sequencing and annotation.</title>
        <authorList>
            <consortium name="The Broad Institute Genomics Platform"/>
            <consortium name="The Broad Institute Genome Sequencing Center for Infectious Disease"/>
            <person name="Wu L."/>
            <person name="Ma J."/>
        </authorList>
    </citation>
    <scope>NUCLEOTIDE SEQUENCE [LARGE SCALE GENOMIC DNA]</scope>
    <source>
        <strain evidence="4">JCM 17338</strain>
    </source>
</reference>
<evidence type="ECO:0000259" key="2">
    <source>
        <dbReference type="Pfam" id="PF06283"/>
    </source>
</evidence>
<dbReference type="Gene3D" id="3.40.50.880">
    <property type="match status" value="1"/>
</dbReference>
<dbReference type="PANTHER" id="PTHR40469">
    <property type="entry name" value="SECRETED GLYCOSYL HYDROLASE"/>
    <property type="match status" value="1"/>
</dbReference>
<name>A0ABP7PWZ8_9SPHI</name>
<gene>
    <name evidence="3" type="ORF">GCM10022246_26430</name>
</gene>
<dbReference type="EMBL" id="BAABAK010000015">
    <property type="protein sequence ID" value="GAA3972820.1"/>
    <property type="molecule type" value="Genomic_DNA"/>
</dbReference>
<dbReference type="Pfam" id="PF06283">
    <property type="entry name" value="ThuA"/>
    <property type="match status" value="1"/>
</dbReference>
<dbReference type="Proteomes" id="UP001501081">
    <property type="component" value="Unassembled WGS sequence"/>
</dbReference>
<comment type="caution">
    <text evidence="3">The sequence shown here is derived from an EMBL/GenBank/DDBJ whole genome shotgun (WGS) entry which is preliminary data.</text>
</comment>